<name>A0A1W1DL49_9ZZZZ</name>
<dbReference type="InterPro" id="IPR036069">
    <property type="entry name" value="DUF34/NIF3_sf"/>
</dbReference>
<protein>
    <recommendedName>
        <fullName evidence="4">GTP cyclohydrolase 1 type 2 homolog YbgI</fullName>
    </recommendedName>
</protein>
<comment type="similarity">
    <text evidence="1">Belongs to the GTP cyclohydrolase I type 2/NIF3 family.</text>
</comment>
<dbReference type="PANTHER" id="PTHR13799:SF14">
    <property type="entry name" value="GTP CYCLOHYDROLASE 1 TYPE 2 HOMOLOG"/>
    <property type="match status" value="1"/>
</dbReference>
<dbReference type="NCBIfam" id="TIGR00486">
    <property type="entry name" value="YbgI_SA1388"/>
    <property type="match status" value="1"/>
</dbReference>
<dbReference type="AlphaFoldDB" id="A0A1W1DL49"/>
<organism evidence="3">
    <name type="scientific">hydrothermal vent metagenome</name>
    <dbReference type="NCBI Taxonomy" id="652676"/>
    <lineage>
        <taxon>unclassified sequences</taxon>
        <taxon>metagenomes</taxon>
        <taxon>ecological metagenomes</taxon>
    </lineage>
</organism>
<gene>
    <name evidence="3" type="ORF">MNB_SUP05-6-620</name>
</gene>
<dbReference type="GO" id="GO:0046872">
    <property type="term" value="F:metal ion binding"/>
    <property type="evidence" value="ECO:0007669"/>
    <property type="project" value="UniProtKB-KW"/>
</dbReference>
<keyword evidence="2" id="KW-0479">Metal-binding</keyword>
<sequence>MVNRRDLASYCDDYLSVDQFKDYCPNGLQIEGCEEITNIISGVSANLDLIERAIDEKADALLVHHGFFWKNEDAKITGIKRNRIAQLLANNINLFAYHLPLDAHTEVGNNIQLAQKLAIQNPTPIGDTLVWQGDIDMSLAQFGRVVESATQRKPLILGDDNKQLKRIAWCTGGAQSYIDHAIDVDADIFLTGEVSEQIPAIAKENDIAFISAGHHATERYGVQALCQHLSDKFDLKHQFIDIDNQV</sequence>
<accession>A0A1W1DL49</accession>
<evidence type="ECO:0008006" key="4">
    <source>
        <dbReference type="Google" id="ProtNLM"/>
    </source>
</evidence>
<proteinExistence type="inferred from homology"/>
<dbReference type="InterPro" id="IPR002678">
    <property type="entry name" value="DUF34/NIF3"/>
</dbReference>
<dbReference type="PANTHER" id="PTHR13799">
    <property type="entry name" value="NGG1 INTERACTING FACTOR 3"/>
    <property type="match status" value="1"/>
</dbReference>
<dbReference type="SUPFAM" id="SSF102705">
    <property type="entry name" value="NIF3 (NGG1p interacting factor 3)-like"/>
    <property type="match status" value="1"/>
</dbReference>
<dbReference type="GO" id="GO:0005737">
    <property type="term" value="C:cytoplasm"/>
    <property type="evidence" value="ECO:0007669"/>
    <property type="project" value="TreeGrafter"/>
</dbReference>
<evidence type="ECO:0000256" key="2">
    <source>
        <dbReference type="ARBA" id="ARBA00022723"/>
    </source>
</evidence>
<dbReference type="Pfam" id="PF01784">
    <property type="entry name" value="DUF34_NIF3"/>
    <property type="match status" value="1"/>
</dbReference>
<evidence type="ECO:0000313" key="3">
    <source>
        <dbReference type="EMBL" id="SFV82078.1"/>
    </source>
</evidence>
<dbReference type="EMBL" id="FPHV01000142">
    <property type="protein sequence ID" value="SFV82078.1"/>
    <property type="molecule type" value="Genomic_DNA"/>
</dbReference>
<evidence type="ECO:0000256" key="1">
    <source>
        <dbReference type="ARBA" id="ARBA00006964"/>
    </source>
</evidence>
<reference evidence="3" key="1">
    <citation type="submission" date="2016-10" db="EMBL/GenBank/DDBJ databases">
        <authorList>
            <person name="de Groot N.N."/>
        </authorList>
    </citation>
    <scope>NUCLEOTIDE SEQUENCE</scope>
</reference>
<dbReference type="Gene3D" id="3.40.1390.30">
    <property type="entry name" value="NIF3 (NGG1p interacting factor 3)-like"/>
    <property type="match status" value="2"/>
</dbReference>